<dbReference type="GO" id="GO:0004045">
    <property type="term" value="F:peptidyl-tRNA hydrolase activity"/>
    <property type="evidence" value="ECO:0007669"/>
    <property type="project" value="UniProtKB-EC"/>
</dbReference>
<protein>
    <submittedName>
        <fullName evidence="3">Aminoacyl-tRNA hydrolase</fullName>
        <ecNumber evidence="3">3.1.1.29</ecNumber>
    </submittedName>
</protein>
<dbReference type="PANTHER" id="PTHR47814:SF1">
    <property type="entry name" value="PEPTIDYL-TRNA HYDROLASE ARFB"/>
    <property type="match status" value="1"/>
</dbReference>
<dbReference type="EMBL" id="CP093442">
    <property type="protein sequence ID" value="UOF01868.1"/>
    <property type="molecule type" value="Genomic_DNA"/>
</dbReference>
<evidence type="ECO:0000313" key="4">
    <source>
        <dbReference type="Proteomes" id="UP000830116"/>
    </source>
</evidence>
<proteinExistence type="predicted"/>
<dbReference type="Proteomes" id="UP000830116">
    <property type="component" value="Chromosome"/>
</dbReference>
<dbReference type="EC" id="3.1.1.29" evidence="3"/>
<feature type="region of interest" description="Disordered" evidence="1">
    <location>
        <begin position="102"/>
        <end position="134"/>
    </location>
</feature>
<dbReference type="Pfam" id="PF00472">
    <property type="entry name" value="RF-1"/>
    <property type="match status" value="1"/>
</dbReference>
<keyword evidence="4" id="KW-1185">Reference proteome</keyword>
<dbReference type="RefSeq" id="WP_243538488.1">
    <property type="nucleotide sequence ID" value="NZ_CP093442.1"/>
</dbReference>
<feature type="compositionally biased region" description="Basic and acidic residues" evidence="1">
    <location>
        <begin position="114"/>
        <end position="127"/>
    </location>
</feature>
<accession>A0ABY4CA70</accession>
<feature type="domain" description="Prokaryotic-type class I peptide chain release factors" evidence="2">
    <location>
        <begin position="2"/>
        <end position="129"/>
    </location>
</feature>
<gene>
    <name evidence="3" type="primary">arfB</name>
    <name evidence="3" type="ORF">MNR06_02730</name>
</gene>
<evidence type="ECO:0000259" key="2">
    <source>
        <dbReference type="Pfam" id="PF00472"/>
    </source>
</evidence>
<dbReference type="InterPro" id="IPR000352">
    <property type="entry name" value="Pep_chain_release_fac_I"/>
</dbReference>
<evidence type="ECO:0000256" key="1">
    <source>
        <dbReference type="SAM" id="MobiDB-lite"/>
    </source>
</evidence>
<name>A0ABY4CA70_9BACT</name>
<dbReference type="PANTHER" id="PTHR47814">
    <property type="entry name" value="PEPTIDYL-TRNA HYDROLASE ARFB"/>
    <property type="match status" value="1"/>
</dbReference>
<dbReference type="Gene3D" id="3.30.160.20">
    <property type="match status" value="1"/>
</dbReference>
<dbReference type="NCBIfam" id="NF006718">
    <property type="entry name" value="PRK09256.1"/>
    <property type="match status" value="1"/>
</dbReference>
<keyword evidence="3" id="KW-0378">Hydrolase</keyword>
<organism evidence="3 4">
    <name type="scientific">Bdellovibrio reynosensis</name>
    <dbReference type="NCBI Taxonomy" id="2835041"/>
    <lineage>
        <taxon>Bacteria</taxon>
        <taxon>Pseudomonadati</taxon>
        <taxon>Bdellovibrionota</taxon>
        <taxon>Bdellovibrionia</taxon>
        <taxon>Bdellovibrionales</taxon>
        <taxon>Pseudobdellovibrionaceae</taxon>
        <taxon>Bdellovibrio</taxon>
    </lineage>
</organism>
<reference evidence="3" key="1">
    <citation type="submission" date="2022-03" db="EMBL/GenBank/DDBJ databases">
        <title>Genome Identification and Characterization of new species Bdellovibrio reynosense LBG001 sp. nov. from a Mexico soil sample.</title>
        <authorList>
            <person name="Camilli A."/>
            <person name="Ajao Y."/>
            <person name="Guo X."/>
        </authorList>
    </citation>
    <scope>NUCLEOTIDE SEQUENCE</scope>
    <source>
        <strain evidence="3">LBG001</strain>
    </source>
</reference>
<sequence length="134" mass="15630">MIHLQIPFSEMEFTYARSRGPGGQNVNRTNSAAILRWNLWNSQVVSAELKEKLAMKLHGKLTEEGDLIIRSDVHRDQDQNRSECIKRLHETLRKALFVPKKRIATKPTKSSQRKRLETKKIHSETKSLRQKVRT</sequence>
<evidence type="ECO:0000313" key="3">
    <source>
        <dbReference type="EMBL" id="UOF01868.1"/>
    </source>
</evidence>
<dbReference type="SUPFAM" id="SSF110916">
    <property type="entry name" value="Peptidyl-tRNA hydrolase domain-like"/>
    <property type="match status" value="1"/>
</dbReference>